<accession>A0A4R2K6Y2</accession>
<feature type="transmembrane region" description="Helical" evidence="1">
    <location>
        <begin position="48"/>
        <end position="65"/>
    </location>
</feature>
<keyword evidence="1" id="KW-1133">Transmembrane helix</keyword>
<comment type="caution">
    <text evidence="2">The sequence shown here is derived from an EMBL/GenBank/DDBJ whole genome shotgun (WGS) entry which is preliminary data.</text>
</comment>
<proteinExistence type="predicted"/>
<protein>
    <submittedName>
        <fullName evidence="2">Uncharacterized protein</fullName>
    </submittedName>
</protein>
<feature type="transmembrane region" description="Helical" evidence="1">
    <location>
        <begin position="204"/>
        <end position="225"/>
    </location>
</feature>
<keyword evidence="3" id="KW-1185">Reference proteome</keyword>
<reference evidence="2 3" key="1">
    <citation type="submission" date="2019-03" db="EMBL/GenBank/DDBJ databases">
        <title>Genomic Encyclopedia of Type Strains, Phase IV (KMG-IV): sequencing the most valuable type-strain genomes for metagenomic binning, comparative biology and taxonomic classification.</title>
        <authorList>
            <person name="Goeker M."/>
        </authorList>
    </citation>
    <scope>NUCLEOTIDE SEQUENCE [LARGE SCALE GENOMIC DNA]</scope>
    <source>
        <strain evidence="2 3">DSM 4868</strain>
    </source>
</reference>
<organism evidence="2 3">
    <name type="scientific">Rhodovulum euryhalinum</name>
    <dbReference type="NCBI Taxonomy" id="35805"/>
    <lineage>
        <taxon>Bacteria</taxon>
        <taxon>Pseudomonadati</taxon>
        <taxon>Pseudomonadota</taxon>
        <taxon>Alphaproteobacteria</taxon>
        <taxon>Rhodobacterales</taxon>
        <taxon>Paracoccaceae</taxon>
        <taxon>Rhodovulum</taxon>
    </lineage>
</organism>
<feature type="transmembrane region" description="Helical" evidence="1">
    <location>
        <begin position="160"/>
        <end position="184"/>
    </location>
</feature>
<feature type="transmembrane region" description="Helical" evidence="1">
    <location>
        <begin position="85"/>
        <end position="108"/>
    </location>
</feature>
<evidence type="ECO:0000256" key="1">
    <source>
        <dbReference type="SAM" id="Phobius"/>
    </source>
</evidence>
<dbReference type="RefSeq" id="WP_132546764.1">
    <property type="nucleotide sequence ID" value="NZ_SLWW01000028.1"/>
</dbReference>
<dbReference type="EMBL" id="SLWW01000028">
    <property type="protein sequence ID" value="TCO68304.1"/>
    <property type="molecule type" value="Genomic_DNA"/>
</dbReference>
<dbReference type="Proteomes" id="UP000295142">
    <property type="component" value="Unassembled WGS sequence"/>
</dbReference>
<gene>
    <name evidence="2" type="ORF">EV655_1281</name>
</gene>
<evidence type="ECO:0000313" key="3">
    <source>
        <dbReference type="Proteomes" id="UP000295142"/>
    </source>
</evidence>
<keyword evidence="1" id="KW-0472">Membrane</keyword>
<dbReference type="OrthoDB" id="7865643at2"/>
<sequence>MRTKWISIKKLKAHEFNTTLRKLHRGENTWARRFEILSALEENATQHFIKICGQILFAYLIVTSLRTENLLQIKIQDFEASVPVAFFLMVSSYIFLLASISFCHLSVAMSLKIGEVGRFLLPGFSTNVYSLLKGKKDDISLGLSEYQNPFISERLPVSRILSMAILLCILGSLIPLGAFGFFILQQQTILLLSDNINAVERTSAAFWCLLTSLSFVYVTVFHTPLPVKKNKRQIRWNFLWYLPNGVHPRIDSWLKDK</sequence>
<dbReference type="AlphaFoldDB" id="A0A4R2K6Y2"/>
<name>A0A4R2K6Y2_9RHOB</name>
<keyword evidence="1" id="KW-0812">Transmembrane</keyword>
<evidence type="ECO:0000313" key="2">
    <source>
        <dbReference type="EMBL" id="TCO68304.1"/>
    </source>
</evidence>